<reference evidence="1" key="1">
    <citation type="submission" date="2020-03" db="EMBL/GenBank/DDBJ databases">
        <authorList>
            <person name="Weist P."/>
        </authorList>
    </citation>
    <scope>NUCLEOTIDE SEQUENCE</scope>
</reference>
<dbReference type="Proteomes" id="UP001153269">
    <property type="component" value="Unassembled WGS sequence"/>
</dbReference>
<keyword evidence="2" id="KW-1185">Reference proteome</keyword>
<evidence type="ECO:0000313" key="1">
    <source>
        <dbReference type="EMBL" id="CAB1422704.1"/>
    </source>
</evidence>
<proteinExistence type="predicted"/>
<sequence length="120" mass="12665">MTEGGACLTPPDLFLDPAAGKSFRKQSSGTRWKSSLTSTCFPRPPQPVKHQSTATLELRAHVGIALLPPDPLAHANAGLTEVTETVTFAVLPRKLKLTGGRVLTVHPPGTCNTAAAHAYL</sequence>
<dbReference type="AlphaFoldDB" id="A0A9N7YFU5"/>
<dbReference type="EMBL" id="CADEAL010000604">
    <property type="protein sequence ID" value="CAB1422704.1"/>
    <property type="molecule type" value="Genomic_DNA"/>
</dbReference>
<protein>
    <submittedName>
        <fullName evidence="1">Uncharacterized protein</fullName>
    </submittedName>
</protein>
<organism evidence="1 2">
    <name type="scientific">Pleuronectes platessa</name>
    <name type="common">European plaice</name>
    <dbReference type="NCBI Taxonomy" id="8262"/>
    <lineage>
        <taxon>Eukaryota</taxon>
        <taxon>Metazoa</taxon>
        <taxon>Chordata</taxon>
        <taxon>Craniata</taxon>
        <taxon>Vertebrata</taxon>
        <taxon>Euteleostomi</taxon>
        <taxon>Actinopterygii</taxon>
        <taxon>Neopterygii</taxon>
        <taxon>Teleostei</taxon>
        <taxon>Neoteleostei</taxon>
        <taxon>Acanthomorphata</taxon>
        <taxon>Carangaria</taxon>
        <taxon>Pleuronectiformes</taxon>
        <taxon>Pleuronectoidei</taxon>
        <taxon>Pleuronectidae</taxon>
        <taxon>Pleuronectes</taxon>
    </lineage>
</organism>
<evidence type="ECO:0000313" key="2">
    <source>
        <dbReference type="Proteomes" id="UP001153269"/>
    </source>
</evidence>
<gene>
    <name evidence="1" type="ORF">PLEPLA_LOCUS10622</name>
</gene>
<accession>A0A9N7YFU5</accession>
<comment type="caution">
    <text evidence="1">The sequence shown here is derived from an EMBL/GenBank/DDBJ whole genome shotgun (WGS) entry which is preliminary data.</text>
</comment>
<name>A0A9N7YFU5_PLEPL</name>